<evidence type="ECO:0000256" key="5">
    <source>
        <dbReference type="ARBA" id="ARBA00022692"/>
    </source>
</evidence>
<dbReference type="Pfam" id="PF01762">
    <property type="entry name" value="Galactosyl_T"/>
    <property type="match status" value="1"/>
</dbReference>
<dbReference type="GO" id="GO:0006493">
    <property type="term" value="P:protein O-linked glycosylation"/>
    <property type="evidence" value="ECO:0007669"/>
    <property type="project" value="TreeGrafter"/>
</dbReference>
<evidence type="ECO:0000313" key="14">
    <source>
        <dbReference type="Proteomes" id="UP000749559"/>
    </source>
</evidence>
<feature type="compositionally biased region" description="Polar residues" evidence="12">
    <location>
        <begin position="68"/>
        <end position="81"/>
    </location>
</feature>
<evidence type="ECO:0000256" key="9">
    <source>
        <dbReference type="ARBA" id="ARBA00023136"/>
    </source>
</evidence>
<evidence type="ECO:0000256" key="1">
    <source>
        <dbReference type="ARBA" id="ARBA00004323"/>
    </source>
</evidence>
<dbReference type="EMBL" id="CAIIXF020000005">
    <property type="protein sequence ID" value="CAH1784904.1"/>
    <property type="molecule type" value="Genomic_DNA"/>
</dbReference>
<keyword evidence="5 11" id="KW-0812">Transmembrane</keyword>
<dbReference type="PANTHER" id="PTHR11214:SF364">
    <property type="entry name" value="HEXOSYLTRANSFERASE"/>
    <property type="match status" value="1"/>
</dbReference>
<dbReference type="OrthoDB" id="115198at2759"/>
<evidence type="ECO:0000313" key="13">
    <source>
        <dbReference type="EMBL" id="CAH1784904.1"/>
    </source>
</evidence>
<keyword evidence="4" id="KW-0808">Transferase</keyword>
<evidence type="ECO:0000256" key="10">
    <source>
        <dbReference type="ARBA" id="ARBA00023180"/>
    </source>
</evidence>
<comment type="caution">
    <text evidence="13">The sequence shown here is derived from an EMBL/GenBank/DDBJ whole genome shotgun (WGS) entry which is preliminary data.</text>
</comment>
<proteinExistence type="inferred from homology"/>
<comment type="subcellular location">
    <subcellularLocation>
        <location evidence="1 11">Golgi apparatus membrane</location>
        <topology evidence="1 11">Single-pass type II membrane protein</topology>
    </subcellularLocation>
</comment>
<gene>
    <name evidence="13" type="ORF">OFUS_LOCUS11026</name>
</gene>
<keyword evidence="3 11" id="KW-0328">Glycosyltransferase</keyword>
<evidence type="ECO:0000256" key="7">
    <source>
        <dbReference type="ARBA" id="ARBA00022989"/>
    </source>
</evidence>
<evidence type="ECO:0000256" key="4">
    <source>
        <dbReference type="ARBA" id="ARBA00022679"/>
    </source>
</evidence>
<evidence type="ECO:0000256" key="6">
    <source>
        <dbReference type="ARBA" id="ARBA00022968"/>
    </source>
</evidence>
<comment type="similarity">
    <text evidence="2 11">Belongs to the glycosyltransferase 31 family.</text>
</comment>
<dbReference type="FunFam" id="3.90.550.50:FF:000001">
    <property type="entry name" value="Hexosyltransferase"/>
    <property type="match status" value="1"/>
</dbReference>
<keyword evidence="7 11" id="KW-1133">Transmembrane helix</keyword>
<evidence type="ECO:0000256" key="3">
    <source>
        <dbReference type="ARBA" id="ARBA00022676"/>
    </source>
</evidence>
<reference evidence="13" key="1">
    <citation type="submission" date="2022-03" db="EMBL/GenBank/DDBJ databases">
        <authorList>
            <person name="Martin C."/>
        </authorList>
    </citation>
    <scope>NUCLEOTIDE SEQUENCE</scope>
</reference>
<accession>A0A8J1T566</accession>
<protein>
    <recommendedName>
        <fullName evidence="11">Hexosyltransferase</fullName>
        <ecNumber evidence="11">2.4.1.-</ecNumber>
    </recommendedName>
</protein>
<organism evidence="13 14">
    <name type="scientific">Owenia fusiformis</name>
    <name type="common">Polychaete worm</name>
    <dbReference type="NCBI Taxonomy" id="6347"/>
    <lineage>
        <taxon>Eukaryota</taxon>
        <taxon>Metazoa</taxon>
        <taxon>Spiralia</taxon>
        <taxon>Lophotrochozoa</taxon>
        <taxon>Annelida</taxon>
        <taxon>Polychaeta</taxon>
        <taxon>Sedentaria</taxon>
        <taxon>Canalipalpata</taxon>
        <taxon>Sabellida</taxon>
        <taxon>Oweniida</taxon>
        <taxon>Oweniidae</taxon>
        <taxon>Owenia</taxon>
    </lineage>
</organism>
<evidence type="ECO:0000256" key="11">
    <source>
        <dbReference type="RuleBase" id="RU363063"/>
    </source>
</evidence>
<keyword evidence="6 11" id="KW-0735">Signal-anchor</keyword>
<keyword evidence="10" id="KW-0325">Glycoprotein</keyword>
<keyword evidence="14" id="KW-1185">Reference proteome</keyword>
<feature type="compositionally biased region" description="Basic and acidic residues" evidence="12">
    <location>
        <begin position="55"/>
        <end position="65"/>
    </location>
</feature>
<dbReference type="EC" id="2.4.1.-" evidence="11"/>
<sequence>MLPRKSTITKWLMFVLILGGMLYTVINNNASPVNKEIEIRKLLEYAKDPIINKPPKGEKDLENHSGKVYSSINSSAGHENQPNPLTLTPPVNPHNFKYMIKPKYQCDDSVFLVVYVHSHPDYYKRRILIRQTWGNPKNYKEKIRVIFIMGKGLKQKVQDSLMFESETYGDIVQEDFIDSYKNLTYKGIAGLKWVSENCAHTKYTLKTDDDIFVNMFNLLRHLKSISMHDLGRTKLVLCLTWHAMKVLRDKNSKWYIAKEEFEPDHFPPYCSGSAFIFSTDVVKDMFEISLTIKFFWVDDYYITGALVNKLGLNHTQFISVYSLQKPKFEENFSGPKGDLYIFAHTHEADKIRKVWKRIISKEGKSMKSDYLLSS</sequence>
<dbReference type="GO" id="GO:0016758">
    <property type="term" value="F:hexosyltransferase activity"/>
    <property type="evidence" value="ECO:0007669"/>
    <property type="project" value="InterPro"/>
</dbReference>
<dbReference type="InterPro" id="IPR002659">
    <property type="entry name" value="Glyco_trans_31"/>
</dbReference>
<dbReference type="PANTHER" id="PTHR11214">
    <property type="entry name" value="BETA-1,3-N-ACETYLGLUCOSAMINYLTRANSFERASE"/>
    <property type="match status" value="1"/>
</dbReference>
<evidence type="ECO:0000256" key="8">
    <source>
        <dbReference type="ARBA" id="ARBA00023034"/>
    </source>
</evidence>
<evidence type="ECO:0000256" key="12">
    <source>
        <dbReference type="SAM" id="MobiDB-lite"/>
    </source>
</evidence>
<feature type="region of interest" description="Disordered" evidence="12">
    <location>
        <begin position="54"/>
        <end position="86"/>
    </location>
</feature>
<dbReference type="AlphaFoldDB" id="A0A8J1T566"/>
<name>A0A8J1T566_OWEFU</name>
<keyword evidence="9 11" id="KW-0472">Membrane</keyword>
<dbReference type="Proteomes" id="UP000749559">
    <property type="component" value="Unassembled WGS sequence"/>
</dbReference>
<evidence type="ECO:0000256" key="2">
    <source>
        <dbReference type="ARBA" id="ARBA00008661"/>
    </source>
</evidence>
<keyword evidence="8 11" id="KW-0333">Golgi apparatus</keyword>
<dbReference type="GO" id="GO:0000139">
    <property type="term" value="C:Golgi membrane"/>
    <property type="evidence" value="ECO:0007669"/>
    <property type="project" value="UniProtKB-SubCell"/>
</dbReference>
<dbReference type="Gene3D" id="3.90.550.50">
    <property type="match status" value="1"/>
</dbReference>
<feature type="transmembrane region" description="Helical" evidence="11">
    <location>
        <begin position="7"/>
        <end position="26"/>
    </location>
</feature>